<protein>
    <submittedName>
        <fullName evidence="1">Uncharacterized protein</fullName>
    </submittedName>
</protein>
<dbReference type="AlphaFoldDB" id="A0A2S2PHN8"/>
<evidence type="ECO:0000313" key="1">
    <source>
        <dbReference type="EMBL" id="MBY28406.1"/>
    </source>
</evidence>
<gene>
    <name evidence="1" type="ORF">g.55289</name>
</gene>
<accession>A0A2S2PHN8</accession>
<proteinExistence type="predicted"/>
<dbReference type="EMBL" id="GGMR01015787">
    <property type="protein sequence ID" value="MBY28406.1"/>
    <property type="molecule type" value="Transcribed_RNA"/>
</dbReference>
<name>A0A2S2PHN8_SCHGA</name>
<reference evidence="1" key="1">
    <citation type="submission" date="2018-04" db="EMBL/GenBank/DDBJ databases">
        <title>Transcriptome of Schizaphis graminum biotype I.</title>
        <authorList>
            <person name="Scully E.D."/>
            <person name="Geib S.M."/>
            <person name="Palmer N.A."/>
            <person name="Koch K."/>
            <person name="Bradshaw J."/>
            <person name="Heng-Moss T."/>
            <person name="Sarath G."/>
        </authorList>
    </citation>
    <scope>NUCLEOTIDE SEQUENCE</scope>
</reference>
<organism evidence="1">
    <name type="scientific">Schizaphis graminum</name>
    <name type="common">Green bug aphid</name>
    <dbReference type="NCBI Taxonomy" id="13262"/>
    <lineage>
        <taxon>Eukaryota</taxon>
        <taxon>Metazoa</taxon>
        <taxon>Ecdysozoa</taxon>
        <taxon>Arthropoda</taxon>
        <taxon>Hexapoda</taxon>
        <taxon>Insecta</taxon>
        <taxon>Pterygota</taxon>
        <taxon>Neoptera</taxon>
        <taxon>Paraneoptera</taxon>
        <taxon>Hemiptera</taxon>
        <taxon>Sternorrhyncha</taxon>
        <taxon>Aphidomorpha</taxon>
        <taxon>Aphidoidea</taxon>
        <taxon>Aphididae</taxon>
        <taxon>Aphidini</taxon>
        <taxon>Schizaphis</taxon>
    </lineage>
</organism>
<sequence length="219" mass="23805">MQRSSPVSAARGWNTATGIDPARLEIGLLIAEWLNPAADHIGQGATSITDLYDSHVRTPCDIALARRSDPSSSRKPVHWWSPELTAIRGQCSSARRRKMRLAARLRRIQLDADDPVAVRAAAEAEAAAVQLRACKKTLKVAIAVSKIACWDELVQTVESDPFGKPYKLVMQKLSGPPATARMDLDTVTMTVNTLFPACPVSTHGAVLPLEGFSKFPHET</sequence>